<evidence type="ECO:0000256" key="5">
    <source>
        <dbReference type="SAM" id="MobiDB-lite"/>
    </source>
</evidence>
<dbReference type="PANTHER" id="PTHR47683:SF2">
    <property type="entry name" value="RNA-BINDING S4 DOMAIN-CONTAINING PROTEIN"/>
    <property type="match status" value="1"/>
</dbReference>
<keyword evidence="3" id="KW-0694">RNA-binding</keyword>
<evidence type="ECO:0000313" key="7">
    <source>
        <dbReference type="EMBL" id="QDS85922.1"/>
    </source>
</evidence>
<dbReference type="InterPro" id="IPR020094">
    <property type="entry name" value="TruA/RsuA/RluB/E/F_N"/>
</dbReference>
<evidence type="ECO:0000313" key="8">
    <source>
        <dbReference type="Proteomes" id="UP000319557"/>
    </source>
</evidence>
<dbReference type="EC" id="5.4.99.-" evidence="4"/>
<feature type="compositionally biased region" description="Polar residues" evidence="5">
    <location>
        <begin position="12"/>
        <end position="21"/>
    </location>
</feature>
<dbReference type="InterPro" id="IPR006145">
    <property type="entry name" value="PsdUridine_synth_RsuA/RluA"/>
</dbReference>
<proteinExistence type="inferred from homology"/>
<dbReference type="AlphaFoldDB" id="A0A517LTH0"/>
<dbReference type="GO" id="GO:0120159">
    <property type="term" value="F:rRNA pseudouridine synthase activity"/>
    <property type="evidence" value="ECO:0007669"/>
    <property type="project" value="UniProtKB-ARBA"/>
</dbReference>
<keyword evidence="2 4" id="KW-0413">Isomerase</keyword>
<dbReference type="SUPFAM" id="SSF55174">
    <property type="entry name" value="Alpha-L RNA-binding motif"/>
    <property type="match status" value="1"/>
</dbReference>
<dbReference type="Proteomes" id="UP000319557">
    <property type="component" value="Chromosome"/>
</dbReference>
<accession>A0A517LTH0</accession>
<dbReference type="PROSITE" id="PS01149">
    <property type="entry name" value="PSI_RSU"/>
    <property type="match status" value="1"/>
</dbReference>
<dbReference type="SMART" id="SM00363">
    <property type="entry name" value="S4"/>
    <property type="match status" value="1"/>
</dbReference>
<dbReference type="FunFam" id="3.10.290.10:FF:000003">
    <property type="entry name" value="Pseudouridine synthase"/>
    <property type="match status" value="1"/>
</dbReference>
<name>A0A517LTH0_9BACT</name>
<dbReference type="PANTHER" id="PTHR47683">
    <property type="entry name" value="PSEUDOURIDINE SYNTHASE FAMILY PROTEIN-RELATED"/>
    <property type="match status" value="1"/>
</dbReference>
<gene>
    <name evidence="7" type="primary">rluB</name>
    <name evidence="7" type="ORF">EC9_00800</name>
</gene>
<dbReference type="InterPro" id="IPR042092">
    <property type="entry name" value="PsdUridine_s_RsuA/RluB/E/F_cat"/>
</dbReference>
<feature type="compositionally biased region" description="Basic residues" evidence="5">
    <location>
        <begin position="1"/>
        <end position="11"/>
    </location>
</feature>
<dbReference type="NCBIfam" id="TIGR00093">
    <property type="entry name" value="pseudouridine synthase"/>
    <property type="match status" value="1"/>
</dbReference>
<dbReference type="InterPro" id="IPR000748">
    <property type="entry name" value="PsdUridine_synth_RsuA/RluB/E/F"/>
</dbReference>
<feature type="compositionally biased region" description="Basic residues" evidence="5">
    <location>
        <begin position="360"/>
        <end position="375"/>
    </location>
</feature>
<dbReference type="GO" id="GO:0000455">
    <property type="term" value="P:enzyme-directed rRNA pseudouridine synthesis"/>
    <property type="evidence" value="ECO:0007669"/>
    <property type="project" value="UniProtKB-ARBA"/>
</dbReference>
<dbReference type="InterPro" id="IPR050343">
    <property type="entry name" value="RsuA_PseudoU_synthase"/>
</dbReference>
<dbReference type="KEGG" id="ruv:EC9_00800"/>
<dbReference type="EMBL" id="CP036261">
    <property type="protein sequence ID" value="QDS85922.1"/>
    <property type="molecule type" value="Genomic_DNA"/>
</dbReference>
<dbReference type="Pfam" id="PF01479">
    <property type="entry name" value="S4"/>
    <property type="match status" value="1"/>
</dbReference>
<keyword evidence="8" id="KW-1185">Reference proteome</keyword>
<protein>
    <recommendedName>
        <fullName evidence="4">Pseudouridine synthase</fullName>
        <ecNumber evidence="4">5.4.99.-</ecNumber>
    </recommendedName>
</protein>
<evidence type="ECO:0000256" key="4">
    <source>
        <dbReference type="RuleBase" id="RU003887"/>
    </source>
</evidence>
<dbReference type="CDD" id="cd02870">
    <property type="entry name" value="PseudoU_synth_RsuA_like"/>
    <property type="match status" value="1"/>
</dbReference>
<reference evidence="7 8" key="1">
    <citation type="submission" date="2019-02" db="EMBL/GenBank/DDBJ databases">
        <title>Deep-cultivation of Planctomycetes and their phenomic and genomic characterization uncovers novel biology.</title>
        <authorList>
            <person name="Wiegand S."/>
            <person name="Jogler M."/>
            <person name="Boedeker C."/>
            <person name="Pinto D."/>
            <person name="Vollmers J."/>
            <person name="Rivas-Marin E."/>
            <person name="Kohn T."/>
            <person name="Peeters S.H."/>
            <person name="Heuer A."/>
            <person name="Rast P."/>
            <person name="Oberbeckmann S."/>
            <person name="Bunk B."/>
            <person name="Jeske O."/>
            <person name="Meyerdierks A."/>
            <person name="Storesund J.E."/>
            <person name="Kallscheuer N."/>
            <person name="Luecker S."/>
            <person name="Lage O.M."/>
            <person name="Pohl T."/>
            <person name="Merkel B.J."/>
            <person name="Hornburger P."/>
            <person name="Mueller R.-W."/>
            <person name="Bruemmer F."/>
            <person name="Labrenz M."/>
            <person name="Spormann A.M."/>
            <person name="Op den Camp H."/>
            <person name="Overmann J."/>
            <person name="Amann R."/>
            <person name="Jetten M.S.M."/>
            <person name="Mascher T."/>
            <person name="Medema M.H."/>
            <person name="Devos D.P."/>
            <person name="Kaster A.-K."/>
            <person name="Ovreas L."/>
            <person name="Rohde M."/>
            <person name="Galperin M.Y."/>
            <person name="Jogler C."/>
        </authorList>
    </citation>
    <scope>NUCLEOTIDE SEQUENCE [LARGE SCALE GENOMIC DNA]</scope>
    <source>
        <strain evidence="7 8">EC9</strain>
    </source>
</reference>
<dbReference type="Pfam" id="PF00849">
    <property type="entry name" value="PseudoU_synth_2"/>
    <property type="match status" value="1"/>
</dbReference>
<evidence type="ECO:0000256" key="1">
    <source>
        <dbReference type="ARBA" id="ARBA00008348"/>
    </source>
</evidence>
<feature type="compositionally biased region" description="Basic residues" evidence="5">
    <location>
        <begin position="271"/>
        <end position="282"/>
    </location>
</feature>
<dbReference type="PROSITE" id="PS50889">
    <property type="entry name" value="S4"/>
    <property type="match status" value="1"/>
</dbReference>
<dbReference type="RefSeq" id="WP_145341391.1">
    <property type="nucleotide sequence ID" value="NZ_CP036261.1"/>
</dbReference>
<dbReference type="OrthoDB" id="9807213at2"/>
<evidence type="ECO:0000256" key="3">
    <source>
        <dbReference type="PROSITE-ProRule" id="PRU00182"/>
    </source>
</evidence>
<dbReference type="InterPro" id="IPR020103">
    <property type="entry name" value="PsdUridine_synth_cat_dom_sf"/>
</dbReference>
<sequence>MPNPPRKKKSPQTKVASESETSMVRLQRVLASAGFGSRRKCEELITEGRVDIDGQPVIELGTRVDPRASKIRVDGVSIRPAKLVYFALNKPVGIVTTNRDPQGRPRVIDLINEHQRVFPVGRLDRNSEGLILMTNDGDLSEMLAHPRHGVRKTYQVTVAGLVQAETLKQMREGVHFHEGRFQVDGVSVKRTRGKATELEIVLREGKNREIRRILARLGHKVVQLKRTAIGTLKLGDLPTGAYRPLDSREVKKLRDEVAASQAAAESDQPPRPRKGGARKGVARKTGPATGRPTAGRPTAGKPSAGGKMGAGRGKGVGRAAQAKPAGRRPGSSDIIISSESTGGLGGTVIGAPELAAPPAKPKRPAAGRRGTKKGATRGGAAARGKRKRR</sequence>
<evidence type="ECO:0000256" key="2">
    <source>
        <dbReference type="ARBA" id="ARBA00023235"/>
    </source>
</evidence>
<feature type="region of interest" description="Disordered" evidence="5">
    <location>
        <begin position="253"/>
        <end position="389"/>
    </location>
</feature>
<dbReference type="Gene3D" id="3.30.70.580">
    <property type="entry name" value="Pseudouridine synthase I, catalytic domain, N-terminal subdomain"/>
    <property type="match status" value="1"/>
</dbReference>
<evidence type="ECO:0000259" key="6">
    <source>
        <dbReference type="SMART" id="SM00363"/>
    </source>
</evidence>
<comment type="similarity">
    <text evidence="1 4">Belongs to the pseudouridine synthase RsuA family.</text>
</comment>
<dbReference type="InterPro" id="IPR018496">
    <property type="entry name" value="PsdUridine_synth_RsuA/RluB_CS"/>
</dbReference>
<dbReference type="CDD" id="cd00165">
    <property type="entry name" value="S4"/>
    <property type="match status" value="1"/>
</dbReference>
<feature type="compositionally biased region" description="Gly residues" evidence="5">
    <location>
        <begin position="306"/>
        <end position="316"/>
    </location>
</feature>
<feature type="region of interest" description="Disordered" evidence="5">
    <location>
        <begin position="1"/>
        <end position="21"/>
    </location>
</feature>
<feature type="domain" description="RNA-binding S4" evidence="6">
    <location>
        <begin position="24"/>
        <end position="86"/>
    </location>
</feature>
<dbReference type="InterPro" id="IPR036986">
    <property type="entry name" value="S4_RNA-bd_sf"/>
</dbReference>
<dbReference type="Gene3D" id="3.30.70.1560">
    <property type="entry name" value="Alpha-L RNA-binding motif"/>
    <property type="match status" value="1"/>
</dbReference>
<dbReference type="SUPFAM" id="SSF55120">
    <property type="entry name" value="Pseudouridine synthase"/>
    <property type="match status" value="1"/>
</dbReference>
<organism evidence="7 8">
    <name type="scientific">Rosistilla ulvae</name>
    <dbReference type="NCBI Taxonomy" id="1930277"/>
    <lineage>
        <taxon>Bacteria</taxon>
        <taxon>Pseudomonadati</taxon>
        <taxon>Planctomycetota</taxon>
        <taxon>Planctomycetia</taxon>
        <taxon>Pirellulales</taxon>
        <taxon>Pirellulaceae</taxon>
        <taxon>Rosistilla</taxon>
    </lineage>
</organism>
<dbReference type="GO" id="GO:0003723">
    <property type="term" value="F:RNA binding"/>
    <property type="evidence" value="ECO:0007669"/>
    <property type="project" value="UniProtKB-KW"/>
</dbReference>
<dbReference type="InterPro" id="IPR002942">
    <property type="entry name" value="S4_RNA-bd"/>
</dbReference>
<dbReference type="Gene3D" id="3.10.290.10">
    <property type="entry name" value="RNA-binding S4 domain"/>
    <property type="match status" value="1"/>
</dbReference>